<dbReference type="Pfam" id="PF00034">
    <property type="entry name" value="Cytochrom_C"/>
    <property type="match status" value="1"/>
</dbReference>
<keyword evidence="8" id="KW-1133">Transmembrane helix</keyword>
<dbReference type="SUPFAM" id="SSF46626">
    <property type="entry name" value="Cytochrome c"/>
    <property type="match status" value="1"/>
</dbReference>
<keyword evidence="2" id="KW-0813">Transport</keyword>
<dbReference type="AlphaFoldDB" id="A0A159Z8T4"/>
<dbReference type="PRINTS" id="PR00604">
    <property type="entry name" value="CYTCHRMECIAB"/>
</dbReference>
<evidence type="ECO:0000256" key="9">
    <source>
        <dbReference type="ARBA" id="ARBA00023004"/>
    </source>
</evidence>
<comment type="subcellular location">
    <subcellularLocation>
        <location evidence="1">Cell membrane</location>
        <topology evidence="1">Single-pass membrane protein</topology>
    </subcellularLocation>
</comment>
<keyword evidence="6 11" id="KW-0479">Metal-binding</keyword>
<keyword evidence="3" id="KW-1003">Cell membrane</keyword>
<name>A0A159Z8T4_9RHOB</name>
<dbReference type="PANTHER" id="PTHR11961">
    <property type="entry name" value="CYTOCHROME C"/>
    <property type="match status" value="1"/>
</dbReference>
<evidence type="ECO:0000256" key="11">
    <source>
        <dbReference type="PROSITE-ProRule" id="PRU00433"/>
    </source>
</evidence>
<dbReference type="Gene3D" id="1.10.760.10">
    <property type="entry name" value="Cytochrome c-like domain"/>
    <property type="match status" value="1"/>
</dbReference>
<evidence type="ECO:0000259" key="12">
    <source>
        <dbReference type="PROSITE" id="PS51007"/>
    </source>
</evidence>
<gene>
    <name evidence="13" type="ORF">AKL17_4742</name>
</gene>
<dbReference type="RefSeq" id="WP_066817893.1">
    <property type="nucleotide sequence ID" value="NZ_CP012661.1"/>
</dbReference>
<evidence type="ECO:0000256" key="5">
    <source>
        <dbReference type="ARBA" id="ARBA00022692"/>
    </source>
</evidence>
<proteinExistence type="predicted"/>
<dbReference type="InterPro" id="IPR036909">
    <property type="entry name" value="Cyt_c-like_dom_sf"/>
</dbReference>
<keyword evidence="4 11" id="KW-0349">Heme</keyword>
<organism evidence="13 14">
    <name type="scientific">Frigidibacter mobilis</name>
    <dbReference type="NCBI Taxonomy" id="1335048"/>
    <lineage>
        <taxon>Bacteria</taxon>
        <taxon>Pseudomonadati</taxon>
        <taxon>Pseudomonadota</taxon>
        <taxon>Alphaproteobacteria</taxon>
        <taxon>Rhodobacterales</taxon>
        <taxon>Paracoccaceae</taxon>
        <taxon>Frigidibacter</taxon>
    </lineage>
</organism>
<dbReference type="OrthoDB" id="9805828at2"/>
<evidence type="ECO:0000256" key="6">
    <source>
        <dbReference type="ARBA" id="ARBA00022723"/>
    </source>
</evidence>
<dbReference type="KEGG" id="daa:AKL17_4742"/>
<evidence type="ECO:0000256" key="3">
    <source>
        <dbReference type="ARBA" id="ARBA00022475"/>
    </source>
</evidence>
<dbReference type="EMBL" id="CP012661">
    <property type="protein sequence ID" value="AMY71952.1"/>
    <property type="molecule type" value="Genomic_DNA"/>
</dbReference>
<accession>A0A159Z8T4</accession>
<dbReference type="FunFam" id="1.10.760.10:FF:000026">
    <property type="entry name" value="Cytochrome C, membrane-bound"/>
    <property type="match status" value="1"/>
</dbReference>
<dbReference type="GO" id="GO:0009055">
    <property type="term" value="F:electron transfer activity"/>
    <property type="evidence" value="ECO:0007669"/>
    <property type="project" value="InterPro"/>
</dbReference>
<feature type="domain" description="Cytochrome c" evidence="12">
    <location>
        <begin position="77"/>
        <end position="175"/>
    </location>
</feature>
<dbReference type="GO" id="GO:0046872">
    <property type="term" value="F:metal ion binding"/>
    <property type="evidence" value="ECO:0007669"/>
    <property type="project" value="UniProtKB-KW"/>
</dbReference>
<dbReference type="GO" id="GO:0005886">
    <property type="term" value="C:plasma membrane"/>
    <property type="evidence" value="ECO:0007669"/>
    <property type="project" value="UniProtKB-SubCell"/>
</dbReference>
<dbReference type="InterPro" id="IPR009056">
    <property type="entry name" value="Cyt_c-like_dom"/>
</dbReference>
<evidence type="ECO:0000313" key="14">
    <source>
        <dbReference type="Proteomes" id="UP000076128"/>
    </source>
</evidence>
<evidence type="ECO:0000256" key="1">
    <source>
        <dbReference type="ARBA" id="ARBA00004162"/>
    </source>
</evidence>
<sequence length="176" mass="17942">MFDTMTLTKAGGALCGSLLILLLGNWAAEGLYHTGPSGHGAEGERAQAYVIDTGADDAAGEQVAEAGPSFAEVYAAADAAAGERVFGKCKACHKIDGANGVGPHLDGVVGREIAGVEGFAYSNALIGLEGDWTPEHMEAFLANPKGYAPGTKMSFAGLPKVEERANVIAYLATIGG</sequence>
<protein>
    <submittedName>
        <fullName evidence="13">Cytochrome c552</fullName>
    </submittedName>
</protein>
<dbReference type="InterPro" id="IPR002327">
    <property type="entry name" value="Cyt_c_1A/1B"/>
</dbReference>
<evidence type="ECO:0000313" key="13">
    <source>
        <dbReference type="EMBL" id="AMY71952.1"/>
    </source>
</evidence>
<evidence type="ECO:0000256" key="2">
    <source>
        <dbReference type="ARBA" id="ARBA00022448"/>
    </source>
</evidence>
<dbReference type="PATRIC" id="fig|1335048.3.peg.4922"/>
<keyword evidence="14" id="KW-1185">Reference proteome</keyword>
<evidence type="ECO:0000256" key="8">
    <source>
        <dbReference type="ARBA" id="ARBA00022989"/>
    </source>
</evidence>
<keyword evidence="7" id="KW-0249">Electron transport</keyword>
<dbReference type="PROSITE" id="PS51007">
    <property type="entry name" value="CYTC"/>
    <property type="match status" value="1"/>
</dbReference>
<evidence type="ECO:0000256" key="10">
    <source>
        <dbReference type="ARBA" id="ARBA00023136"/>
    </source>
</evidence>
<reference evidence="13 14" key="1">
    <citation type="submission" date="2015-09" db="EMBL/GenBank/DDBJ databases">
        <title>Complete genome sequence of Defluviimonas alba cai42t isolated from an oilfield in Xinjiang.</title>
        <authorList>
            <person name="Geng S."/>
            <person name="Pan X."/>
            <person name="Wu X."/>
        </authorList>
    </citation>
    <scope>NUCLEOTIDE SEQUENCE [LARGE SCALE GENOMIC DNA]</scope>
    <source>
        <strain evidence="14">cai42</strain>
    </source>
</reference>
<keyword evidence="5" id="KW-0812">Transmembrane</keyword>
<dbReference type="STRING" id="1335048.AKL17_4742"/>
<dbReference type="Proteomes" id="UP000076128">
    <property type="component" value="Chromosome"/>
</dbReference>
<keyword evidence="9 11" id="KW-0408">Iron</keyword>
<evidence type="ECO:0000256" key="7">
    <source>
        <dbReference type="ARBA" id="ARBA00022982"/>
    </source>
</evidence>
<dbReference type="GO" id="GO:0020037">
    <property type="term" value="F:heme binding"/>
    <property type="evidence" value="ECO:0007669"/>
    <property type="project" value="InterPro"/>
</dbReference>
<evidence type="ECO:0000256" key="4">
    <source>
        <dbReference type="ARBA" id="ARBA00022617"/>
    </source>
</evidence>
<keyword evidence="10" id="KW-0472">Membrane</keyword>